<feature type="compositionally biased region" description="Polar residues" evidence="9">
    <location>
        <begin position="100"/>
        <end position="114"/>
    </location>
</feature>
<evidence type="ECO:0000256" key="8">
    <source>
        <dbReference type="SAM" id="Coils"/>
    </source>
</evidence>
<dbReference type="PANTHER" id="PTHR10639">
    <property type="entry name" value="CLATHRIN LIGHT CHAIN"/>
    <property type="match status" value="1"/>
</dbReference>
<protein>
    <recommendedName>
        <fullName evidence="7">Clathrin light chain</fullName>
    </recommendedName>
</protein>
<evidence type="ECO:0000256" key="1">
    <source>
        <dbReference type="ARBA" id="ARBA00003913"/>
    </source>
</evidence>
<feature type="compositionally biased region" description="Polar residues" evidence="9">
    <location>
        <begin position="20"/>
        <end position="39"/>
    </location>
</feature>
<accession>A0A7J6HKD7</accession>
<feature type="non-terminal residue" evidence="10">
    <location>
        <position position="1"/>
    </location>
</feature>
<dbReference type="GO" id="GO:0030130">
    <property type="term" value="C:clathrin coat of trans-Golgi network vesicle"/>
    <property type="evidence" value="ECO:0007669"/>
    <property type="project" value="InterPro"/>
</dbReference>
<keyword evidence="4 7" id="KW-0472">Membrane</keyword>
<dbReference type="GO" id="GO:0030132">
    <property type="term" value="C:clathrin coat of coated pit"/>
    <property type="evidence" value="ECO:0007669"/>
    <property type="project" value="InterPro"/>
</dbReference>
<keyword evidence="6 7" id="KW-0968">Cytoplasmic vesicle</keyword>
<organism evidence="10 11">
    <name type="scientific">Cannabis sativa</name>
    <name type="common">Hemp</name>
    <name type="synonym">Marijuana</name>
    <dbReference type="NCBI Taxonomy" id="3483"/>
    <lineage>
        <taxon>Eukaryota</taxon>
        <taxon>Viridiplantae</taxon>
        <taxon>Streptophyta</taxon>
        <taxon>Embryophyta</taxon>
        <taxon>Tracheophyta</taxon>
        <taxon>Spermatophyta</taxon>
        <taxon>Magnoliopsida</taxon>
        <taxon>eudicotyledons</taxon>
        <taxon>Gunneridae</taxon>
        <taxon>Pentapetalae</taxon>
        <taxon>rosids</taxon>
        <taxon>fabids</taxon>
        <taxon>Rosales</taxon>
        <taxon>Cannabaceae</taxon>
        <taxon>Cannabis</taxon>
    </lineage>
</organism>
<dbReference type="PANTHER" id="PTHR10639:SF24">
    <property type="entry name" value="CLATHRIN LIGHT CHAIN 3"/>
    <property type="match status" value="1"/>
</dbReference>
<comment type="function">
    <text evidence="1 7">Clathrin is the major protein of the polyhedral coat of coated pits and vesicles.</text>
</comment>
<sequence length="313" mass="35067">HDFFFFSVRLKHKIHNMSSEFSDSFTQPGDDSVPTTGSTRPFDDDGYLGYDPRLSSQRFESFSAPQFVDSESIKDSTTDSPIFHHSSTVDDGFAAQSVPEAQSPPSVFTQSNGQDFDEGFGGSGGPILPPPSEMEREEGVALREWRRQNAIRLEEKEKREKELLNQIIDEADEYKLEFYQKRKTVCENNKTSNREKEKVFLANQEKFHAEANKNYWKSIAELIPKEVPVLEKRRGKKDQEKKPSVVVVQGPKPGKPTDLSRMRQILVKLKHSTPEHLKHAPPPPPPPVASPSNEAKNKAASVPAAPAKAVAVA</sequence>
<evidence type="ECO:0000256" key="6">
    <source>
        <dbReference type="ARBA" id="ARBA00023329"/>
    </source>
</evidence>
<evidence type="ECO:0000256" key="4">
    <source>
        <dbReference type="ARBA" id="ARBA00023136"/>
    </source>
</evidence>
<feature type="compositionally biased region" description="Basic and acidic residues" evidence="9">
    <location>
        <begin position="228"/>
        <end position="243"/>
    </location>
</feature>
<evidence type="ECO:0000313" key="11">
    <source>
        <dbReference type="Proteomes" id="UP000583929"/>
    </source>
</evidence>
<dbReference type="InterPro" id="IPR000996">
    <property type="entry name" value="Clathrin_L-chain"/>
</dbReference>
<reference evidence="10 11" key="1">
    <citation type="journal article" date="2020" name="bioRxiv">
        <title>Sequence and annotation of 42 cannabis genomes reveals extensive copy number variation in cannabinoid synthesis and pathogen resistance genes.</title>
        <authorList>
            <person name="Mckernan K.J."/>
            <person name="Helbert Y."/>
            <person name="Kane L.T."/>
            <person name="Ebling H."/>
            <person name="Zhang L."/>
            <person name="Liu B."/>
            <person name="Eaton Z."/>
            <person name="Mclaughlin S."/>
            <person name="Kingan S."/>
            <person name="Baybayan P."/>
            <person name="Concepcion G."/>
            <person name="Jordan M."/>
            <person name="Riva A."/>
            <person name="Barbazuk W."/>
            <person name="Harkins T."/>
        </authorList>
    </citation>
    <scope>NUCLEOTIDE SEQUENCE [LARGE SCALE GENOMIC DNA]</scope>
    <source>
        <strain evidence="11">cv. Jamaican Lion 4</strain>
        <tissue evidence="10">Leaf</tissue>
    </source>
</reference>
<feature type="region of interest" description="Disordered" evidence="9">
    <location>
        <begin position="20"/>
        <end position="50"/>
    </location>
</feature>
<evidence type="ECO:0000256" key="3">
    <source>
        <dbReference type="ARBA" id="ARBA00005263"/>
    </source>
</evidence>
<feature type="coiled-coil region" evidence="8">
    <location>
        <begin position="150"/>
        <end position="177"/>
    </location>
</feature>
<dbReference type="GO" id="GO:0006886">
    <property type="term" value="P:intracellular protein transport"/>
    <property type="evidence" value="ECO:0007669"/>
    <property type="project" value="InterPro"/>
</dbReference>
<dbReference type="GO" id="GO:0005198">
    <property type="term" value="F:structural molecule activity"/>
    <property type="evidence" value="ECO:0007669"/>
    <property type="project" value="InterPro"/>
</dbReference>
<evidence type="ECO:0000256" key="7">
    <source>
        <dbReference type="RuleBase" id="RU363137"/>
    </source>
</evidence>
<comment type="subcellular location">
    <subcellularLocation>
        <location evidence="2 7">Cytoplasmic vesicle membrane</location>
        <topology evidence="2 7">Peripheral membrane protein</topology>
        <orientation evidence="2 7">Cytoplasmic side</orientation>
    </subcellularLocation>
    <subcellularLocation>
        <location evidence="7">Membrane</location>
        <location evidence="7">Coated pit</location>
        <topology evidence="7">Peripheral membrane protein</topology>
        <orientation evidence="7">Cytoplasmic side</orientation>
    </subcellularLocation>
    <text evidence="7">Cytoplasmic face of coated pits and vesicles.</text>
</comment>
<dbReference type="AlphaFoldDB" id="A0A7J6HKD7"/>
<name>A0A7J6HKD7_CANSA</name>
<dbReference type="Pfam" id="PF01086">
    <property type="entry name" value="Clathrin_lg_ch"/>
    <property type="match status" value="1"/>
</dbReference>
<feature type="region of interest" description="Disordered" evidence="9">
    <location>
        <begin position="100"/>
        <end position="138"/>
    </location>
</feature>
<evidence type="ECO:0000313" key="10">
    <source>
        <dbReference type="EMBL" id="KAF4395717.1"/>
    </source>
</evidence>
<comment type="caution">
    <text evidence="10">The sequence shown here is derived from an EMBL/GenBank/DDBJ whole genome shotgun (WGS) entry which is preliminary data.</text>
</comment>
<feature type="region of interest" description="Disordered" evidence="9">
    <location>
        <begin position="227"/>
        <end position="313"/>
    </location>
</feature>
<feature type="compositionally biased region" description="Pro residues" evidence="9">
    <location>
        <begin position="280"/>
        <end position="289"/>
    </location>
</feature>
<evidence type="ECO:0000256" key="9">
    <source>
        <dbReference type="SAM" id="MobiDB-lite"/>
    </source>
</evidence>
<dbReference type="GO" id="GO:0032050">
    <property type="term" value="F:clathrin heavy chain binding"/>
    <property type="evidence" value="ECO:0007669"/>
    <property type="project" value="TreeGrafter"/>
</dbReference>
<feature type="compositionally biased region" description="Low complexity" evidence="9">
    <location>
        <begin position="298"/>
        <end position="313"/>
    </location>
</feature>
<evidence type="ECO:0000256" key="2">
    <source>
        <dbReference type="ARBA" id="ARBA00004180"/>
    </source>
</evidence>
<evidence type="ECO:0000256" key="5">
    <source>
        <dbReference type="ARBA" id="ARBA00023176"/>
    </source>
</evidence>
<keyword evidence="11" id="KW-1185">Reference proteome</keyword>
<proteinExistence type="inferred from homology"/>
<keyword evidence="8" id="KW-0175">Coiled coil</keyword>
<comment type="similarity">
    <text evidence="3 7">Belongs to the clathrin light chain family.</text>
</comment>
<dbReference type="Proteomes" id="UP000583929">
    <property type="component" value="Unassembled WGS sequence"/>
</dbReference>
<keyword evidence="5 7" id="KW-0168">Coated pit</keyword>
<gene>
    <name evidence="10" type="ORF">G4B88_013491</name>
</gene>
<dbReference type="GO" id="GO:0072583">
    <property type="term" value="P:clathrin-dependent endocytosis"/>
    <property type="evidence" value="ECO:0007669"/>
    <property type="project" value="TreeGrafter"/>
</dbReference>
<dbReference type="EMBL" id="JAATIQ010000039">
    <property type="protein sequence ID" value="KAF4395717.1"/>
    <property type="molecule type" value="Genomic_DNA"/>
</dbReference>